<organism evidence="3 4">
    <name type="scientific">Corvus moneduloides</name>
    <name type="common">New Caledonian crow</name>
    <dbReference type="NCBI Taxonomy" id="1196302"/>
    <lineage>
        <taxon>Eukaryota</taxon>
        <taxon>Metazoa</taxon>
        <taxon>Chordata</taxon>
        <taxon>Craniata</taxon>
        <taxon>Vertebrata</taxon>
        <taxon>Euteleostomi</taxon>
        <taxon>Archelosauria</taxon>
        <taxon>Archosauria</taxon>
        <taxon>Dinosauria</taxon>
        <taxon>Saurischia</taxon>
        <taxon>Theropoda</taxon>
        <taxon>Coelurosauria</taxon>
        <taxon>Aves</taxon>
        <taxon>Neognathae</taxon>
        <taxon>Neoaves</taxon>
        <taxon>Telluraves</taxon>
        <taxon>Australaves</taxon>
        <taxon>Passeriformes</taxon>
        <taxon>Corvoidea</taxon>
        <taxon>Corvidae</taxon>
        <taxon>Corvus</taxon>
    </lineage>
</organism>
<dbReference type="PRINTS" id="PR00633">
    <property type="entry name" value="RCCNDNSATION"/>
</dbReference>
<dbReference type="Pfam" id="PF25390">
    <property type="entry name" value="WD40_RLD"/>
    <property type="match status" value="1"/>
</dbReference>
<evidence type="ECO:0000256" key="1">
    <source>
        <dbReference type="ARBA" id="ARBA00022737"/>
    </source>
</evidence>
<accession>A0A8C3DX48</accession>
<dbReference type="InterPro" id="IPR011333">
    <property type="entry name" value="SKP1/BTB/POZ_sf"/>
</dbReference>
<dbReference type="AlphaFoldDB" id="A0A8C3DX48"/>
<gene>
    <name evidence="3" type="primary">RCBTB2</name>
</gene>
<reference evidence="3" key="3">
    <citation type="submission" date="2025-09" db="UniProtKB">
        <authorList>
            <consortium name="Ensembl"/>
        </authorList>
    </citation>
    <scope>IDENTIFICATION</scope>
</reference>
<dbReference type="InterPro" id="IPR000408">
    <property type="entry name" value="Reg_chr_condens"/>
</dbReference>
<dbReference type="FunFam" id="2.130.10.30:FF:000033">
    <property type="entry name" value="RCC1 and BTB domain-containing protein 2"/>
    <property type="match status" value="1"/>
</dbReference>
<evidence type="ECO:0000313" key="4">
    <source>
        <dbReference type="Proteomes" id="UP000694553"/>
    </source>
</evidence>
<dbReference type="Gene3D" id="1.25.40.420">
    <property type="match status" value="1"/>
</dbReference>
<dbReference type="SMART" id="SM00225">
    <property type="entry name" value="BTB"/>
    <property type="match status" value="1"/>
</dbReference>
<dbReference type="OMA" id="VYMWGQV"/>
<dbReference type="PROSITE" id="PS50097">
    <property type="entry name" value="BTB"/>
    <property type="match status" value="1"/>
</dbReference>
<dbReference type="FunFam" id="2.130.10.30:FF:000038">
    <property type="entry name" value="RCC1 and BTB domain-containing protein 2"/>
    <property type="match status" value="1"/>
</dbReference>
<accession>A0A8U7M130</accession>
<dbReference type="PANTHER" id="PTHR22872">
    <property type="entry name" value="BTK-BINDING PROTEIN-RELATED"/>
    <property type="match status" value="1"/>
</dbReference>
<reference evidence="4" key="1">
    <citation type="submission" date="2019-10" db="EMBL/GenBank/DDBJ databases">
        <title>Corvus moneduloides (New Caledonian crow) genome, bCorMon1, primary haplotype.</title>
        <authorList>
            <person name="Rutz C."/>
            <person name="Fungtammasan C."/>
            <person name="Mountcastle J."/>
            <person name="Formenti G."/>
            <person name="Chow W."/>
            <person name="Howe K."/>
            <person name="Steele M.P."/>
            <person name="Fernandes J."/>
            <person name="Gilbert M.T.P."/>
            <person name="Fedrigo O."/>
            <person name="Jarvis E.D."/>
            <person name="Gemmell N."/>
        </authorList>
    </citation>
    <scope>NUCLEOTIDE SEQUENCE [LARGE SCALE GENOMIC DNA]</scope>
</reference>
<dbReference type="PANTHER" id="PTHR22872:SF3">
    <property type="entry name" value="RCC1 AND BTB DOMAIN CONTAINING PROTEIN 2"/>
    <property type="match status" value="1"/>
</dbReference>
<dbReference type="PROSITE" id="PS50012">
    <property type="entry name" value="RCC1_3"/>
    <property type="match status" value="4"/>
</dbReference>
<dbReference type="InterPro" id="IPR009091">
    <property type="entry name" value="RCC1/BLIP-II"/>
</dbReference>
<dbReference type="Gene3D" id="3.30.710.10">
    <property type="entry name" value="Potassium Channel Kv1.1, Chain A"/>
    <property type="match status" value="1"/>
</dbReference>
<proteinExistence type="predicted"/>
<dbReference type="Proteomes" id="UP000694553">
    <property type="component" value="Unassembled WGS sequence"/>
</dbReference>
<keyword evidence="1" id="KW-0677">Repeat</keyword>
<dbReference type="SUPFAM" id="SSF54695">
    <property type="entry name" value="POZ domain"/>
    <property type="match status" value="1"/>
</dbReference>
<name>A0A8C3DX48_CORMO</name>
<dbReference type="CDD" id="cd18529">
    <property type="entry name" value="BACK_RCBTB2"/>
    <property type="match status" value="1"/>
</dbReference>
<feature type="region of interest" description="Disordered" evidence="2">
    <location>
        <begin position="1"/>
        <end position="90"/>
    </location>
</feature>
<dbReference type="PROSITE" id="PS00626">
    <property type="entry name" value="RCC1_2"/>
    <property type="match status" value="1"/>
</dbReference>
<keyword evidence="4" id="KW-1185">Reference proteome</keyword>
<dbReference type="Ensembl" id="ENSCMUT00000013219.2">
    <property type="protein sequence ID" value="ENSCMUP00000012295.2"/>
    <property type="gene ID" value="ENSCMUG00000007760.2"/>
</dbReference>
<dbReference type="Gene3D" id="2.130.10.30">
    <property type="entry name" value="Regulator of chromosome condensation 1/beta-lactamase-inhibitor protein II"/>
    <property type="match status" value="1"/>
</dbReference>
<protein>
    <submittedName>
        <fullName evidence="3">RCC1 and BTB domain containing protein 2</fullName>
    </submittedName>
</protein>
<dbReference type="SUPFAM" id="SSF50985">
    <property type="entry name" value="RCC1/BLIP-II"/>
    <property type="match status" value="1"/>
</dbReference>
<dbReference type="CDD" id="cd18354">
    <property type="entry name" value="BTB_POZ_RCBTB2_CHC1L"/>
    <property type="match status" value="1"/>
</dbReference>
<dbReference type="InterPro" id="IPR051625">
    <property type="entry name" value="Signaling_Regulatory_Domain"/>
</dbReference>
<dbReference type="InterPro" id="IPR000210">
    <property type="entry name" value="BTB/POZ_dom"/>
</dbReference>
<dbReference type="Pfam" id="PF00651">
    <property type="entry name" value="BTB"/>
    <property type="match status" value="1"/>
</dbReference>
<reference evidence="3" key="2">
    <citation type="submission" date="2025-08" db="UniProtKB">
        <authorList>
            <consortium name="Ensembl"/>
        </authorList>
    </citation>
    <scope>IDENTIFICATION</scope>
</reference>
<evidence type="ECO:0000313" key="3">
    <source>
        <dbReference type="Ensembl" id="ENSCMUP00000012295.2"/>
    </source>
</evidence>
<feature type="compositionally biased region" description="Low complexity" evidence="2">
    <location>
        <begin position="49"/>
        <end position="65"/>
    </location>
</feature>
<dbReference type="InterPro" id="IPR058923">
    <property type="entry name" value="RCC1-like_dom"/>
</dbReference>
<sequence length="665" mass="72518">MNFPKAAMSSQRARPRECSCLSRSSPRQPALPLCRGALPPPGWEDSSRRSPGSCCSGWTPGRRQPLPSPSPLPPRLRGEEAPERSSIFPWLPGAGGGAGAAAACGEGRGTQIQIHMEDEPPPQGVSAKALEATLLSALKMLDVGKWPIFSLCSPEELKLIRQACVFGSAGNEVLYATENDEVFVLGMNCSGCLGTGDMQSTIEPRRLDSLCGKKIACLSYGSGPHVVLATEEGEVYTWGHNAYSQLGNGTTNHGFIPCQVSTNLVNKKVIEVACGSHHSMVLTSDGEVYTWGYNNSGQVGSGSTANQPIPRRVTSCLQNKIVVNIACGQMCSMAVVENGEVYVWGYNGNGQLGLGSSGNQPTPCRIAALQGIRVQRVACGYAHTLVLTDEGQIYAWGANSYGQLGTGNKSNQSYPTTVIVDKDRVIEIAACHSAHTSAAKTQSGQVYMWGQCRGQSVTFPHLTHFACTDDVFACFATPAVMWRLLSVEPDDHLTVAQSLKKEFDNPETADLKFLVDGKYIHVHKVLLKIRCEHFRSILNNDDEIIEMSEFSYPVYRAFLEYLYTDNIRLPPEDAIGLLDLATLYRENRLKKLCQQTIKQGICEENAIALLSAAVKYEAQDLEEFCFRFCINHLTVVTQTQGFAEMDHDLLKNFISKASRVGAFRN</sequence>
<evidence type="ECO:0000256" key="2">
    <source>
        <dbReference type="SAM" id="MobiDB-lite"/>
    </source>
</evidence>